<keyword evidence="2" id="KW-1185">Reference proteome</keyword>
<reference evidence="1" key="1">
    <citation type="submission" date="2013-04" db="EMBL/GenBank/DDBJ databases">
        <title>The genome sequencing project of 58 acetic acid bacteria.</title>
        <authorList>
            <person name="Okamoto-Kainuma A."/>
            <person name="Ishikawa M."/>
            <person name="Umino S."/>
            <person name="Koizumi Y."/>
            <person name="Shiwa Y."/>
            <person name="Yoshikawa H."/>
            <person name="Matsutani M."/>
            <person name="Matsushita K."/>
        </authorList>
    </citation>
    <scope>NUCLEOTIDE SEQUENCE</scope>
    <source>
        <strain evidence="1">DSM 15669</strain>
    </source>
</reference>
<dbReference type="Proteomes" id="UP001062901">
    <property type="component" value="Unassembled WGS sequence"/>
</dbReference>
<name>A0ABQ0P167_9PROT</name>
<accession>A0ABQ0P167</accession>
<comment type="caution">
    <text evidence="1">The sequence shown here is derived from an EMBL/GenBank/DDBJ whole genome shotgun (WGS) entry which is preliminary data.</text>
</comment>
<organism evidence="1 2">
    <name type="scientific">Saccharibacter floricola DSM 15669</name>
    <dbReference type="NCBI Taxonomy" id="1123227"/>
    <lineage>
        <taxon>Bacteria</taxon>
        <taxon>Pseudomonadati</taxon>
        <taxon>Pseudomonadota</taxon>
        <taxon>Alphaproteobacteria</taxon>
        <taxon>Acetobacterales</taxon>
        <taxon>Acetobacteraceae</taxon>
        <taxon>Saccharibacter</taxon>
    </lineage>
</organism>
<evidence type="ECO:0000313" key="1">
    <source>
        <dbReference type="EMBL" id="GBQ08876.1"/>
    </source>
</evidence>
<protein>
    <submittedName>
        <fullName evidence="1">Uncharacterized protein</fullName>
    </submittedName>
</protein>
<gene>
    <name evidence="1" type="ORF">AA15669_1945</name>
</gene>
<evidence type="ECO:0000313" key="2">
    <source>
        <dbReference type="Proteomes" id="UP001062901"/>
    </source>
</evidence>
<sequence>MAKKSMQSILNVLSFRPSIGIKISALDYTNADLLMIANALSSESFLIITDASKMSASIALTSMLQRHKKNVIIDFT</sequence>
<proteinExistence type="predicted"/>
<dbReference type="EMBL" id="BAQD01000144">
    <property type="protein sequence ID" value="GBQ08876.1"/>
    <property type="molecule type" value="Genomic_DNA"/>
</dbReference>